<dbReference type="InterPro" id="IPR035959">
    <property type="entry name" value="RutC-like_sf"/>
</dbReference>
<dbReference type="CDD" id="cd06151">
    <property type="entry name" value="YjgF_YER057c_UK114_like_3"/>
    <property type="match status" value="1"/>
</dbReference>
<organism evidence="3 4">
    <name type="scientific">Granulicella cerasi</name>
    <dbReference type="NCBI Taxonomy" id="741063"/>
    <lineage>
        <taxon>Bacteria</taxon>
        <taxon>Pseudomonadati</taxon>
        <taxon>Acidobacteriota</taxon>
        <taxon>Terriglobia</taxon>
        <taxon>Terriglobales</taxon>
        <taxon>Acidobacteriaceae</taxon>
        <taxon>Granulicella</taxon>
    </lineage>
</organism>
<proteinExistence type="inferred from homology"/>
<dbReference type="PROSITE" id="PS01094">
    <property type="entry name" value="UPF0076"/>
    <property type="match status" value="1"/>
</dbReference>
<dbReference type="PANTHER" id="PTHR11803:SF59">
    <property type="entry name" value="ENDORIBONUCLEASE"/>
    <property type="match status" value="1"/>
</dbReference>
<keyword evidence="4" id="KW-1185">Reference proteome</keyword>
<dbReference type="InterPro" id="IPR006175">
    <property type="entry name" value="YjgF/YER057c/UK114"/>
</dbReference>
<comment type="similarity">
    <text evidence="1">Belongs to the RutC family.</text>
</comment>
<evidence type="ECO:0000313" key="4">
    <source>
        <dbReference type="Proteomes" id="UP001596391"/>
    </source>
</evidence>
<evidence type="ECO:0000313" key="3">
    <source>
        <dbReference type="EMBL" id="MFC6646716.1"/>
    </source>
</evidence>
<feature type="signal peptide" evidence="2">
    <location>
        <begin position="1"/>
        <end position="19"/>
    </location>
</feature>
<accession>A0ABW1ZC37</accession>
<dbReference type="InterPro" id="IPR019897">
    <property type="entry name" value="RidA_CS"/>
</dbReference>
<dbReference type="Proteomes" id="UP001596391">
    <property type="component" value="Unassembled WGS sequence"/>
</dbReference>
<comment type="caution">
    <text evidence="3">The sequence shown here is derived from an EMBL/GenBank/DDBJ whole genome shotgun (WGS) entry which is preliminary data.</text>
</comment>
<evidence type="ECO:0000256" key="2">
    <source>
        <dbReference type="SAM" id="SignalP"/>
    </source>
</evidence>
<dbReference type="SUPFAM" id="SSF55298">
    <property type="entry name" value="YjgF-like"/>
    <property type="match status" value="1"/>
</dbReference>
<protein>
    <submittedName>
        <fullName evidence="3">RidA family protein</fullName>
    </submittedName>
</protein>
<dbReference type="Gene3D" id="3.30.1330.40">
    <property type="entry name" value="RutC-like"/>
    <property type="match status" value="1"/>
</dbReference>
<sequence length="161" mass="17041">MKMKFALAVTVLCSSAAFAQTEVKHIQPSEKMPIANAVWAGDTLYCSGQLADPITPADPAKGTAAVYGNTEQQSLSALMKIQALLKSQGLDMKDVVKMTVFLAGDPAKGGKLDFPGLQASYTKFFGTKEQPNKPARSAVQVAALAAPWGLVEIEVIAVRSK</sequence>
<dbReference type="EMBL" id="JBHSWI010000001">
    <property type="protein sequence ID" value="MFC6646716.1"/>
    <property type="molecule type" value="Genomic_DNA"/>
</dbReference>
<dbReference type="RefSeq" id="WP_263370368.1">
    <property type="nucleotide sequence ID" value="NZ_JAGSYD010000001.1"/>
</dbReference>
<name>A0ABW1ZC37_9BACT</name>
<keyword evidence="2" id="KW-0732">Signal</keyword>
<dbReference type="Pfam" id="PF01042">
    <property type="entry name" value="Ribonuc_L-PSP"/>
    <property type="match status" value="1"/>
</dbReference>
<gene>
    <name evidence="3" type="ORF">ACFQBQ_14200</name>
</gene>
<feature type="chain" id="PRO_5046007340" evidence="2">
    <location>
        <begin position="20"/>
        <end position="161"/>
    </location>
</feature>
<reference evidence="4" key="1">
    <citation type="journal article" date="2019" name="Int. J. Syst. Evol. Microbiol.">
        <title>The Global Catalogue of Microorganisms (GCM) 10K type strain sequencing project: providing services to taxonomists for standard genome sequencing and annotation.</title>
        <authorList>
            <consortium name="The Broad Institute Genomics Platform"/>
            <consortium name="The Broad Institute Genome Sequencing Center for Infectious Disease"/>
            <person name="Wu L."/>
            <person name="Ma J."/>
        </authorList>
    </citation>
    <scope>NUCLEOTIDE SEQUENCE [LARGE SCALE GENOMIC DNA]</scope>
    <source>
        <strain evidence="4">CGMCC 1.16026</strain>
    </source>
</reference>
<dbReference type="PANTHER" id="PTHR11803">
    <property type="entry name" value="2-IMINOBUTANOATE/2-IMINOPROPANOATE DEAMINASE RIDA"/>
    <property type="match status" value="1"/>
</dbReference>
<evidence type="ECO:0000256" key="1">
    <source>
        <dbReference type="ARBA" id="ARBA00010552"/>
    </source>
</evidence>